<evidence type="ECO:0000256" key="1">
    <source>
        <dbReference type="SAM" id="SignalP"/>
    </source>
</evidence>
<feature type="signal peptide" evidence="1">
    <location>
        <begin position="1"/>
        <end position="16"/>
    </location>
</feature>
<accession>A5AEU3</accession>
<feature type="chain" id="PRO_5002678973" evidence="1">
    <location>
        <begin position="17"/>
        <end position="147"/>
    </location>
</feature>
<evidence type="ECO:0000313" key="2">
    <source>
        <dbReference type="EMBL" id="CAN79996.1"/>
    </source>
</evidence>
<proteinExistence type="predicted"/>
<gene>
    <name evidence="2" type="ORF">VITISV_010823</name>
</gene>
<reference evidence="2" key="1">
    <citation type="journal article" date="2007" name="PLoS ONE">
        <title>The first genome sequence of an elite grapevine cultivar (Pinot noir Vitis vinifera L.): coping with a highly heterozygous genome.</title>
        <authorList>
            <person name="Velasco R."/>
            <person name="Zharkikh A."/>
            <person name="Troggio M."/>
            <person name="Cartwright D.A."/>
            <person name="Cestaro A."/>
            <person name="Pruss D."/>
            <person name="Pindo M."/>
            <person name="FitzGerald L.M."/>
            <person name="Vezzulli S."/>
            <person name="Reid J."/>
            <person name="Malacarne G."/>
            <person name="Iliev D."/>
            <person name="Coppola G."/>
            <person name="Wardell B."/>
            <person name="Micheletti D."/>
            <person name="Macalma T."/>
            <person name="Facci M."/>
            <person name="Mitchell J.T."/>
            <person name="Perazzolli M."/>
            <person name="Eldredge G."/>
            <person name="Gatto P."/>
            <person name="Oyzerski R."/>
            <person name="Moretto M."/>
            <person name="Gutin N."/>
            <person name="Stefanini M."/>
            <person name="Chen Y."/>
            <person name="Segala C."/>
            <person name="Davenport C."/>
            <person name="Dematte L."/>
            <person name="Mraz A."/>
            <person name="Battilana J."/>
            <person name="Stormo K."/>
            <person name="Costa F."/>
            <person name="Tao Q."/>
            <person name="Si-Ammour A."/>
            <person name="Harkins T."/>
            <person name="Lackey A."/>
            <person name="Perbost C."/>
            <person name="Taillon B."/>
            <person name="Stella A."/>
            <person name="Solovyev V."/>
            <person name="Fawcett J.A."/>
            <person name="Sterck L."/>
            <person name="Vandepoele K."/>
            <person name="Grando S.M."/>
            <person name="Toppo S."/>
            <person name="Moser C."/>
            <person name="Lanchbury J."/>
            <person name="Bogden R."/>
            <person name="Skolnick M."/>
            <person name="Sgaramella V."/>
            <person name="Bhatnagar S.K."/>
            <person name="Fontana P."/>
            <person name="Gutin A."/>
            <person name="Van de Peer Y."/>
            <person name="Salamini F."/>
            <person name="Viola R."/>
        </authorList>
    </citation>
    <scope>NUCLEOTIDE SEQUENCE</scope>
</reference>
<dbReference type="AlphaFoldDB" id="A5AEU3"/>
<sequence length="147" mass="16933">MAIILAQRLSGWFVWACSFDAKVSVHSVFFPFANMDISGVASISNRTQHNRAKSSWSGRFLAECPIGELSEQEFRDRYYILESIFIRLSDGNNSSTHELPNNMIYFTKEQFVAGLRLLIPSLVKQFLHFSRIFPIFIHPNVIWILMG</sequence>
<organism evidence="2">
    <name type="scientific">Vitis vinifera</name>
    <name type="common">Grape</name>
    <dbReference type="NCBI Taxonomy" id="29760"/>
    <lineage>
        <taxon>Eukaryota</taxon>
        <taxon>Viridiplantae</taxon>
        <taxon>Streptophyta</taxon>
        <taxon>Embryophyta</taxon>
        <taxon>Tracheophyta</taxon>
        <taxon>Spermatophyta</taxon>
        <taxon>Magnoliopsida</taxon>
        <taxon>eudicotyledons</taxon>
        <taxon>Gunneridae</taxon>
        <taxon>Pentapetalae</taxon>
        <taxon>rosids</taxon>
        <taxon>Vitales</taxon>
        <taxon>Vitaceae</taxon>
        <taxon>Viteae</taxon>
        <taxon>Vitis</taxon>
    </lineage>
</organism>
<protein>
    <submittedName>
        <fullName evidence="2">Uncharacterized protein</fullName>
    </submittedName>
</protein>
<dbReference type="EMBL" id="AM424853">
    <property type="protein sequence ID" value="CAN79996.1"/>
    <property type="molecule type" value="Genomic_DNA"/>
</dbReference>
<name>A5AEU3_VITVI</name>
<keyword evidence="1" id="KW-0732">Signal</keyword>